<feature type="domain" description="Glycosyltransferase 2-like" evidence="1">
    <location>
        <begin position="419"/>
        <end position="540"/>
    </location>
</feature>
<evidence type="ECO:0000313" key="3">
    <source>
        <dbReference type="Proteomes" id="UP001589692"/>
    </source>
</evidence>
<reference evidence="2 3" key="1">
    <citation type="submission" date="2024-09" db="EMBL/GenBank/DDBJ databases">
        <authorList>
            <person name="Sun Q."/>
            <person name="Mori K."/>
        </authorList>
    </citation>
    <scope>NUCLEOTIDE SEQUENCE [LARGE SCALE GENOMIC DNA]</scope>
    <source>
        <strain evidence="2 3">TBRC 4938</strain>
    </source>
</reference>
<keyword evidence="3" id="KW-1185">Reference proteome</keyword>
<evidence type="ECO:0000259" key="1">
    <source>
        <dbReference type="Pfam" id="PF00535"/>
    </source>
</evidence>
<protein>
    <submittedName>
        <fullName evidence="2">Glycosyltransferase family 2 protein</fullName>
    </submittedName>
</protein>
<dbReference type="CDD" id="cd04186">
    <property type="entry name" value="GT_2_like_c"/>
    <property type="match status" value="1"/>
</dbReference>
<organism evidence="2 3">
    <name type="scientific">Rhizobium puerariae</name>
    <dbReference type="NCBI Taxonomy" id="1585791"/>
    <lineage>
        <taxon>Bacteria</taxon>
        <taxon>Pseudomonadati</taxon>
        <taxon>Pseudomonadota</taxon>
        <taxon>Alphaproteobacteria</taxon>
        <taxon>Hyphomicrobiales</taxon>
        <taxon>Rhizobiaceae</taxon>
        <taxon>Rhizobium/Agrobacterium group</taxon>
        <taxon>Rhizobium</taxon>
    </lineage>
</organism>
<dbReference type="SUPFAM" id="SSF53448">
    <property type="entry name" value="Nucleotide-diphospho-sugar transferases"/>
    <property type="match status" value="2"/>
</dbReference>
<comment type="caution">
    <text evidence="2">The sequence shown here is derived from an EMBL/GenBank/DDBJ whole genome shotgun (WGS) entry which is preliminary data.</text>
</comment>
<dbReference type="InterPro" id="IPR001173">
    <property type="entry name" value="Glyco_trans_2-like"/>
</dbReference>
<dbReference type="RefSeq" id="WP_377266004.1">
    <property type="nucleotide sequence ID" value="NZ_JBHMAA010000053.1"/>
</dbReference>
<accession>A0ABV6AV90</accession>
<dbReference type="Proteomes" id="UP001589692">
    <property type="component" value="Unassembled WGS sequence"/>
</dbReference>
<dbReference type="PANTHER" id="PTHR43179">
    <property type="entry name" value="RHAMNOSYLTRANSFERASE WBBL"/>
    <property type="match status" value="1"/>
</dbReference>
<sequence length="702" mass="80057">MLRWKHRERGYVLLRLSALDAPLDPKFYLKRGNKYREENAIPPPENTHFIFIIDRSKREHRGDLRFDPCSFVTSFELAAEEFNTRHELESAVGRFLNENAETHVQEVSWEAESMISRWIRRFRKTYVKQSVKSHARALYRQAGIELADVVAIDETAIWLSIVTPVYNTPPRYLDDLLASYLQQGITGTELILSDDASTSPATIAWLGNCIKAAYPNVRVVRSLSNGGISKATNLGISQAKGAWIGFLDHDDLIAPSALKSIYKGLSDNPDAKFLYTDTLLVEHNLTPRRYILKPAFDPIMLTGMNYINHFSIFRSDRIARTGLLRSDLDGSQDYDFLLRYLEDLDDSEVLHMPYPAYWWRRHKKSFSQQHMQVATANARKALVDHFSRLGQSVVVGPADTDTFHKVNFAPGANTSLKVSIIIPNRNSYELISSLLEDLYKNTKYSNFEVIIVDNGSTDERVLETYKSYIREHGNFFYDITEEAFNFARSINKGIAKASGELLLLLNNDVEVIDPNWLIEMVSCFEYENVGIVGAKLLYPDDTLQHAGVIVGFGGLAGHWYHRKPKDFGGHTNRLHVRNAMTCVTAAVMMVSRNCAEVVGAWDEENFAVAYNDVDYCIRAHNQGFRIIWTPFSCLYHHESVSRGSDRSPANRARFEREKANLKRLHGTGAYADPASNPFFSVNSSEPQLRLCEPLPKTRRWFR</sequence>
<proteinExistence type="predicted"/>
<dbReference type="Pfam" id="PF00535">
    <property type="entry name" value="Glycos_transf_2"/>
    <property type="match status" value="2"/>
</dbReference>
<feature type="domain" description="Glycosyltransferase 2-like" evidence="1">
    <location>
        <begin position="160"/>
        <end position="270"/>
    </location>
</feature>
<name>A0ABV6AV90_9HYPH</name>
<dbReference type="PANTHER" id="PTHR43179:SF7">
    <property type="entry name" value="RHAMNOSYLTRANSFERASE WBBL"/>
    <property type="match status" value="1"/>
</dbReference>
<dbReference type="Gene3D" id="3.90.550.10">
    <property type="entry name" value="Spore Coat Polysaccharide Biosynthesis Protein SpsA, Chain A"/>
    <property type="match status" value="2"/>
</dbReference>
<gene>
    <name evidence="2" type="ORF">ACFFP0_30555</name>
</gene>
<dbReference type="EMBL" id="JBHMAA010000053">
    <property type="protein sequence ID" value="MFB9953200.1"/>
    <property type="molecule type" value="Genomic_DNA"/>
</dbReference>
<dbReference type="InterPro" id="IPR029044">
    <property type="entry name" value="Nucleotide-diphossugar_trans"/>
</dbReference>
<evidence type="ECO:0000313" key="2">
    <source>
        <dbReference type="EMBL" id="MFB9953200.1"/>
    </source>
</evidence>